<accession>A0A7K3SB54</accession>
<evidence type="ECO:0000256" key="2">
    <source>
        <dbReference type="ARBA" id="ARBA00007935"/>
    </source>
</evidence>
<name>A0A7K3SB54_9ACTN</name>
<keyword evidence="3" id="KW-0813">Transport</keyword>
<feature type="non-terminal residue" evidence="9">
    <location>
        <position position="1"/>
    </location>
</feature>
<evidence type="ECO:0000256" key="4">
    <source>
        <dbReference type="ARBA" id="ARBA00022475"/>
    </source>
</evidence>
<dbReference type="PANTHER" id="PTHR30472">
    <property type="entry name" value="FERRIC ENTEROBACTIN TRANSPORT SYSTEM PERMEASE PROTEIN"/>
    <property type="match status" value="1"/>
</dbReference>
<proteinExistence type="inferred from homology"/>
<protein>
    <submittedName>
        <fullName evidence="9">Iron chelate uptake ABC transporter family permease subunit</fullName>
    </submittedName>
</protein>
<keyword evidence="5 8" id="KW-0812">Transmembrane</keyword>
<dbReference type="AlphaFoldDB" id="A0A7K3SB54"/>
<dbReference type="GO" id="GO:0022857">
    <property type="term" value="F:transmembrane transporter activity"/>
    <property type="evidence" value="ECO:0007669"/>
    <property type="project" value="InterPro"/>
</dbReference>
<evidence type="ECO:0000256" key="6">
    <source>
        <dbReference type="ARBA" id="ARBA00022989"/>
    </source>
</evidence>
<dbReference type="GO" id="GO:0005886">
    <property type="term" value="C:plasma membrane"/>
    <property type="evidence" value="ECO:0007669"/>
    <property type="project" value="UniProtKB-SubCell"/>
</dbReference>
<dbReference type="GO" id="GO:0033214">
    <property type="term" value="P:siderophore-iron import into cell"/>
    <property type="evidence" value="ECO:0007669"/>
    <property type="project" value="TreeGrafter"/>
</dbReference>
<dbReference type="Gene3D" id="1.10.3470.10">
    <property type="entry name" value="ABC transporter involved in vitamin B12 uptake, BtuC"/>
    <property type="match status" value="1"/>
</dbReference>
<dbReference type="SUPFAM" id="SSF81345">
    <property type="entry name" value="ABC transporter involved in vitamin B12 uptake, BtuC"/>
    <property type="match status" value="1"/>
</dbReference>
<evidence type="ECO:0000256" key="8">
    <source>
        <dbReference type="SAM" id="Phobius"/>
    </source>
</evidence>
<dbReference type="Proteomes" id="UP000469670">
    <property type="component" value="Unassembled WGS sequence"/>
</dbReference>
<dbReference type="CDD" id="cd06550">
    <property type="entry name" value="TM_ABC_iron-siderophores_like"/>
    <property type="match status" value="1"/>
</dbReference>
<feature type="transmembrane region" description="Helical" evidence="8">
    <location>
        <begin position="101"/>
        <end position="122"/>
    </location>
</feature>
<keyword evidence="4" id="KW-1003">Cell membrane</keyword>
<feature type="transmembrane region" description="Helical" evidence="8">
    <location>
        <begin position="148"/>
        <end position="170"/>
    </location>
</feature>
<comment type="similarity">
    <text evidence="2">Belongs to the binding-protein-dependent transport system permease family. FecCD subfamily.</text>
</comment>
<feature type="transmembrane region" description="Helical" evidence="8">
    <location>
        <begin position="59"/>
        <end position="81"/>
    </location>
</feature>
<keyword evidence="6 8" id="KW-1133">Transmembrane helix</keyword>
<evidence type="ECO:0000256" key="7">
    <source>
        <dbReference type="ARBA" id="ARBA00023136"/>
    </source>
</evidence>
<reference evidence="9 10" key="1">
    <citation type="submission" date="2020-01" db="EMBL/GenBank/DDBJ databases">
        <title>Insect and environment-associated Actinomycetes.</title>
        <authorList>
            <person name="Currrie C."/>
            <person name="Chevrette M."/>
            <person name="Carlson C."/>
            <person name="Stubbendieck R."/>
            <person name="Wendt-Pienkowski E."/>
        </authorList>
    </citation>
    <scope>NUCLEOTIDE SEQUENCE [LARGE SCALE GENOMIC DNA]</scope>
    <source>
        <strain evidence="9 10">SID7590</strain>
    </source>
</reference>
<gene>
    <name evidence="9" type="ORF">G3I50_40485</name>
</gene>
<keyword evidence="7 8" id="KW-0472">Membrane</keyword>
<feature type="transmembrane region" description="Helical" evidence="8">
    <location>
        <begin position="190"/>
        <end position="208"/>
    </location>
</feature>
<dbReference type="EMBL" id="JAAGMP010001812">
    <property type="protein sequence ID" value="NEC24483.1"/>
    <property type="molecule type" value="Genomic_DNA"/>
</dbReference>
<feature type="transmembrane region" description="Helical" evidence="8">
    <location>
        <begin position="27"/>
        <end position="47"/>
    </location>
</feature>
<evidence type="ECO:0000313" key="10">
    <source>
        <dbReference type="Proteomes" id="UP000469670"/>
    </source>
</evidence>
<sequence>EPGVLGVVSGAGVGAVTVLTLVPLASFWLIGGSALAGAAAAAALVFGLAARRGLEQNRLVLIGMGVHAGAGAFVSLLIVLTDPYNETKALAWLGGSTYGRTFPELIPVLVALVVALPVLAVMRRELDLIGLDNETPALLGVRLGPTRLGLLSLAVVLTAGAVAAVGVIGFVGLVAPHAARALVGRRHTRVLPVSALLGALLVVVSDTVGRTVIAPAQIPVGLLTAVIGAPYFIWLLWRSRREG</sequence>
<dbReference type="InterPro" id="IPR037294">
    <property type="entry name" value="ABC_BtuC-like"/>
</dbReference>
<dbReference type="Pfam" id="PF01032">
    <property type="entry name" value="FecCD"/>
    <property type="match status" value="1"/>
</dbReference>
<dbReference type="RefSeq" id="WP_164209160.1">
    <property type="nucleotide sequence ID" value="NZ_JAAGMP010001812.1"/>
</dbReference>
<comment type="caution">
    <text evidence="9">The sequence shown here is derived from an EMBL/GenBank/DDBJ whole genome shotgun (WGS) entry which is preliminary data.</text>
</comment>
<evidence type="ECO:0000256" key="3">
    <source>
        <dbReference type="ARBA" id="ARBA00022448"/>
    </source>
</evidence>
<dbReference type="InterPro" id="IPR000522">
    <property type="entry name" value="ABC_transptr_permease_BtuC"/>
</dbReference>
<feature type="transmembrane region" description="Helical" evidence="8">
    <location>
        <begin position="220"/>
        <end position="237"/>
    </location>
</feature>
<evidence type="ECO:0000313" key="9">
    <source>
        <dbReference type="EMBL" id="NEC24483.1"/>
    </source>
</evidence>
<organism evidence="9 10">
    <name type="scientific">Streptomyces parvus</name>
    <dbReference type="NCBI Taxonomy" id="66428"/>
    <lineage>
        <taxon>Bacteria</taxon>
        <taxon>Bacillati</taxon>
        <taxon>Actinomycetota</taxon>
        <taxon>Actinomycetes</taxon>
        <taxon>Kitasatosporales</taxon>
        <taxon>Streptomycetaceae</taxon>
        <taxon>Streptomyces</taxon>
    </lineage>
</organism>
<evidence type="ECO:0000256" key="5">
    <source>
        <dbReference type="ARBA" id="ARBA00022692"/>
    </source>
</evidence>
<dbReference type="PANTHER" id="PTHR30472:SF37">
    <property type="entry name" value="FE(3+) DICITRATE TRANSPORT SYSTEM PERMEASE PROTEIN FECD-RELATED"/>
    <property type="match status" value="1"/>
</dbReference>
<evidence type="ECO:0000256" key="1">
    <source>
        <dbReference type="ARBA" id="ARBA00004651"/>
    </source>
</evidence>
<comment type="subcellular location">
    <subcellularLocation>
        <location evidence="1">Cell membrane</location>
        <topology evidence="1">Multi-pass membrane protein</topology>
    </subcellularLocation>
</comment>